<proteinExistence type="predicted"/>
<name>A0A0F9QSD8_9ZZZZ</name>
<gene>
    <name evidence="2" type="ORF">LCGC14_0979720</name>
</gene>
<protein>
    <submittedName>
        <fullName evidence="2">Uncharacterized protein</fullName>
    </submittedName>
</protein>
<accession>A0A0F9QSD8</accession>
<feature type="region of interest" description="Disordered" evidence="1">
    <location>
        <begin position="82"/>
        <end position="114"/>
    </location>
</feature>
<reference evidence="2" key="1">
    <citation type="journal article" date="2015" name="Nature">
        <title>Complex archaea that bridge the gap between prokaryotes and eukaryotes.</title>
        <authorList>
            <person name="Spang A."/>
            <person name="Saw J.H."/>
            <person name="Jorgensen S.L."/>
            <person name="Zaremba-Niedzwiedzka K."/>
            <person name="Martijn J."/>
            <person name="Lind A.E."/>
            <person name="van Eijk R."/>
            <person name="Schleper C."/>
            <person name="Guy L."/>
            <person name="Ettema T.J."/>
        </authorList>
    </citation>
    <scope>NUCLEOTIDE SEQUENCE</scope>
</reference>
<dbReference type="AlphaFoldDB" id="A0A0F9QSD8"/>
<organism evidence="2">
    <name type="scientific">marine sediment metagenome</name>
    <dbReference type="NCBI Taxonomy" id="412755"/>
    <lineage>
        <taxon>unclassified sequences</taxon>
        <taxon>metagenomes</taxon>
        <taxon>ecological metagenomes</taxon>
    </lineage>
</organism>
<feature type="non-terminal residue" evidence="2">
    <location>
        <position position="1"/>
    </location>
</feature>
<sequence length="114" mass="12544">TVQRELAVGNHELQNFWDFLNAQLEGYYDVPEGRNQERQRTRLRRQNPQLDAALWVLGRVGRVLTPEAARLAENASQTIFGQPVQVSRGAPRGGGGVGRLPGRSTGPVGRSVGR</sequence>
<comment type="caution">
    <text evidence="2">The sequence shown here is derived from an EMBL/GenBank/DDBJ whole genome shotgun (WGS) entry which is preliminary data.</text>
</comment>
<dbReference type="EMBL" id="LAZR01003652">
    <property type="protein sequence ID" value="KKN16046.1"/>
    <property type="molecule type" value="Genomic_DNA"/>
</dbReference>
<evidence type="ECO:0000313" key="2">
    <source>
        <dbReference type="EMBL" id="KKN16046.1"/>
    </source>
</evidence>
<evidence type="ECO:0000256" key="1">
    <source>
        <dbReference type="SAM" id="MobiDB-lite"/>
    </source>
</evidence>